<evidence type="ECO:0000256" key="7">
    <source>
        <dbReference type="RuleBase" id="RU003879"/>
    </source>
</evidence>
<evidence type="ECO:0000256" key="6">
    <source>
        <dbReference type="ARBA" id="ARBA00023136"/>
    </source>
</evidence>
<dbReference type="PANTHER" id="PTHR30558:SF3">
    <property type="entry name" value="BIOPOLYMER TRANSPORT PROTEIN EXBD-RELATED"/>
    <property type="match status" value="1"/>
</dbReference>
<organism evidence="9 10">
    <name type="scientific">Actomonas aquatica</name>
    <dbReference type="NCBI Taxonomy" id="2866162"/>
    <lineage>
        <taxon>Bacteria</taxon>
        <taxon>Pseudomonadati</taxon>
        <taxon>Verrucomicrobiota</taxon>
        <taxon>Opitutia</taxon>
        <taxon>Opitutales</taxon>
        <taxon>Opitutaceae</taxon>
        <taxon>Actomonas</taxon>
    </lineage>
</organism>
<sequence length="152" mass="17284">MAGGSKTQKLTEEHAKQARIEIIPLIDVIFFLLATFVLFTLSLNRIQAIPINLPQAIPNPRPQDDEDKPITLQVSDNGNYYWNQELINFDEIDYRLGNYVAEEPNPRVLLTTDDLAKYGDVIAVLDLVRSVDPENPQKVQVSFETVYRPTGR</sequence>
<reference evidence="9 10" key="1">
    <citation type="submission" date="2023-12" db="EMBL/GenBank/DDBJ databases">
        <title>Description of an unclassified Opitutus bacterium of Verrucomicrobiota.</title>
        <authorList>
            <person name="Zhang D.-F."/>
        </authorList>
    </citation>
    <scope>NUCLEOTIDE SEQUENCE [LARGE SCALE GENOMIC DNA]</scope>
    <source>
        <strain evidence="9 10">WL0086</strain>
    </source>
</reference>
<keyword evidence="5 8" id="KW-1133">Transmembrane helix</keyword>
<feature type="transmembrane region" description="Helical" evidence="8">
    <location>
        <begin position="21"/>
        <end position="43"/>
    </location>
</feature>
<comment type="subcellular location">
    <subcellularLocation>
        <location evidence="1">Cell membrane</location>
        <topology evidence="1">Single-pass membrane protein</topology>
    </subcellularLocation>
    <subcellularLocation>
        <location evidence="7">Cell membrane</location>
        <topology evidence="7">Single-pass type II membrane protein</topology>
    </subcellularLocation>
</comment>
<dbReference type="PANTHER" id="PTHR30558">
    <property type="entry name" value="EXBD MEMBRANE COMPONENT OF PMF-DRIVEN MACROMOLECULE IMPORT SYSTEM"/>
    <property type="match status" value="1"/>
</dbReference>
<gene>
    <name evidence="9" type="ORF">K1X11_022870</name>
</gene>
<keyword evidence="4 7" id="KW-0812">Transmembrane</keyword>
<accession>A0ABZ1C8L4</accession>
<proteinExistence type="inferred from homology"/>
<keyword evidence="3" id="KW-1003">Cell membrane</keyword>
<evidence type="ECO:0000313" key="9">
    <source>
        <dbReference type="EMBL" id="WRQ87667.1"/>
    </source>
</evidence>
<dbReference type="Proteomes" id="UP000738431">
    <property type="component" value="Chromosome"/>
</dbReference>
<dbReference type="Pfam" id="PF02472">
    <property type="entry name" value="ExbD"/>
    <property type="match status" value="1"/>
</dbReference>
<keyword evidence="6 8" id="KW-0472">Membrane</keyword>
<evidence type="ECO:0000313" key="10">
    <source>
        <dbReference type="Proteomes" id="UP000738431"/>
    </source>
</evidence>
<keyword evidence="10" id="KW-1185">Reference proteome</keyword>
<name>A0ABZ1C8L4_9BACT</name>
<evidence type="ECO:0000256" key="4">
    <source>
        <dbReference type="ARBA" id="ARBA00022692"/>
    </source>
</evidence>
<evidence type="ECO:0000256" key="1">
    <source>
        <dbReference type="ARBA" id="ARBA00004162"/>
    </source>
</evidence>
<evidence type="ECO:0000256" key="2">
    <source>
        <dbReference type="ARBA" id="ARBA00005811"/>
    </source>
</evidence>
<evidence type="ECO:0000256" key="3">
    <source>
        <dbReference type="ARBA" id="ARBA00022475"/>
    </source>
</evidence>
<dbReference type="EMBL" id="CP139781">
    <property type="protein sequence ID" value="WRQ87667.1"/>
    <property type="molecule type" value="Genomic_DNA"/>
</dbReference>
<keyword evidence="7" id="KW-0653">Protein transport</keyword>
<protein>
    <submittedName>
        <fullName evidence="9">Biopolymer transporter ExbD</fullName>
    </submittedName>
</protein>
<comment type="similarity">
    <text evidence="2 7">Belongs to the ExbD/TolR family.</text>
</comment>
<keyword evidence="7" id="KW-0813">Transport</keyword>
<dbReference type="Gene3D" id="3.30.420.270">
    <property type="match status" value="1"/>
</dbReference>
<dbReference type="InterPro" id="IPR003400">
    <property type="entry name" value="ExbD"/>
</dbReference>
<evidence type="ECO:0000256" key="5">
    <source>
        <dbReference type="ARBA" id="ARBA00022989"/>
    </source>
</evidence>
<evidence type="ECO:0000256" key="8">
    <source>
        <dbReference type="SAM" id="Phobius"/>
    </source>
</evidence>
<dbReference type="RefSeq" id="WP_221030175.1">
    <property type="nucleotide sequence ID" value="NZ_CP139781.1"/>
</dbReference>